<dbReference type="EMBL" id="CAJOAY010002252">
    <property type="protein sequence ID" value="CAF3935737.1"/>
    <property type="molecule type" value="Genomic_DNA"/>
</dbReference>
<evidence type="ECO:0000313" key="3">
    <source>
        <dbReference type="EMBL" id="CAF1344925.1"/>
    </source>
</evidence>
<accession>A0A815G5N6</accession>
<comment type="caution">
    <text evidence="2">The sequence shown here is derived from an EMBL/GenBank/DDBJ whole genome shotgun (WGS) entry which is preliminary data.</text>
</comment>
<organism evidence="2 6">
    <name type="scientific">Adineta steineri</name>
    <dbReference type="NCBI Taxonomy" id="433720"/>
    <lineage>
        <taxon>Eukaryota</taxon>
        <taxon>Metazoa</taxon>
        <taxon>Spiralia</taxon>
        <taxon>Gnathifera</taxon>
        <taxon>Rotifera</taxon>
        <taxon>Eurotatoria</taxon>
        <taxon>Bdelloidea</taxon>
        <taxon>Adinetida</taxon>
        <taxon>Adinetidae</taxon>
        <taxon>Adineta</taxon>
    </lineage>
</organism>
<gene>
    <name evidence="3" type="ORF">JYZ213_LOCUS34707</name>
    <name evidence="5" type="ORF">OKA104_LOCUS26085</name>
    <name evidence="4" type="ORF">OXD698_LOCUS21446</name>
    <name evidence="2" type="ORF">VCS650_LOCUS32884</name>
</gene>
<dbReference type="OrthoDB" id="10022073at2759"/>
<reference evidence="2" key="1">
    <citation type="submission" date="2021-02" db="EMBL/GenBank/DDBJ databases">
        <authorList>
            <person name="Nowell W R."/>
        </authorList>
    </citation>
    <scope>NUCLEOTIDE SEQUENCE</scope>
</reference>
<dbReference type="Proteomes" id="UP000663891">
    <property type="component" value="Unassembled WGS sequence"/>
</dbReference>
<name>A0A815G5N6_9BILA</name>
<evidence type="ECO:0000313" key="2">
    <source>
        <dbReference type="EMBL" id="CAF1334730.1"/>
    </source>
</evidence>
<dbReference type="Proteomes" id="UP000663845">
    <property type="component" value="Unassembled WGS sequence"/>
</dbReference>
<dbReference type="EMBL" id="CAJNOG010000726">
    <property type="protein sequence ID" value="CAF1344925.1"/>
    <property type="molecule type" value="Genomic_DNA"/>
</dbReference>
<feature type="coiled-coil region" evidence="1">
    <location>
        <begin position="142"/>
        <end position="205"/>
    </location>
</feature>
<dbReference type="AlphaFoldDB" id="A0A815G5N6"/>
<evidence type="ECO:0000313" key="6">
    <source>
        <dbReference type="Proteomes" id="UP000663891"/>
    </source>
</evidence>
<dbReference type="EMBL" id="CAJOAZ010001765">
    <property type="protein sequence ID" value="CAF3854310.1"/>
    <property type="molecule type" value="Genomic_DNA"/>
</dbReference>
<evidence type="ECO:0000313" key="4">
    <source>
        <dbReference type="EMBL" id="CAF3854310.1"/>
    </source>
</evidence>
<dbReference type="EMBL" id="CAJNON010000615">
    <property type="protein sequence ID" value="CAF1334730.1"/>
    <property type="molecule type" value="Genomic_DNA"/>
</dbReference>
<evidence type="ECO:0000313" key="5">
    <source>
        <dbReference type="EMBL" id="CAF3935737.1"/>
    </source>
</evidence>
<dbReference type="Proteomes" id="UP000663881">
    <property type="component" value="Unassembled WGS sequence"/>
</dbReference>
<keyword evidence="1" id="KW-0175">Coiled coil</keyword>
<evidence type="ECO:0000256" key="1">
    <source>
        <dbReference type="SAM" id="Coils"/>
    </source>
</evidence>
<proteinExistence type="predicted"/>
<dbReference type="Proteomes" id="UP000663844">
    <property type="component" value="Unassembled WGS sequence"/>
</dbReference>
<protein>
    <submittedName>
        <fullName evidence="2">Uncharacterized protein</fullName>
    </submittedName>
</protein>
<sequence length="395" mass="46936">MSEFYLFGRPSELKQSEQEIRHVFRHLVTTLYSQKWKIVDQITDWSATLIRQIQEHVDDQRKLLDQIYEQKVSYLDTVRDQFLKQVLVYDEKNDIQQIHQLIKQCNNLKFEVAMLVYVERPIVSIQLMAEELSPQVYQHESIEEEQSQIKLIENNNNDINTNNNNSDEQTSSSPKMILVNTEATKKSLIDHKQNMINEINEWRENLICQIQKHIDKQKFLVEQEFKIQSNYLQIKHQEFLDTALIYEERKNREEVRQLLEQCHTLRFELSAFDYSEQYIPFIQIKKEQQLIEIKPNSFNTHNYEKQSTINDGIRIENNKDVYVSRPSKSANSNGINQQIVTTTSSMNHSPCGTRNDTQNFRNDMIEKCPVCFMIFPSAMKTYERSQHVNQHFGDS</sequence>